<dbReference type="SUPFAM" id="SSF55031">
    <property type="entry name" value="Bacterial exopeptidase dimerisation domain"/>
    <property type="match status" value="1"/>
</dbReference>
<evidence type="ECO:0000313" key="2">
    <source>
        <dbReference type="EMBL" id="MCQ1530659.1"/>
    </source>
</evidence>
<dbReference type="SUPFAM" id="SSF53187">
    <property type="entry name" value="Zn-dependent exopeptidases"/>
    <property type="match status" value="1"/>
</dbReference>
<gene>
    <name evidence="2" type="ORF">LJD61_14040</name>
</gene>
<dbReference type="InterPro" id="IPR017439">
    <property type="entry name" value="Amidohydrolase"/>
</dbReference>
<evidence type="ECO:0000313" key="3">
    <source>
        <dbReference type="Proteomes" id="UP001651880"/>
    </source>
</evidence>
<dbReference type="PIRSF" id="PIRSF005962">
    <property type="entry name" value="Pept_M20D_amidohydro"/>
    <property type="match status" value="1"/>
</dbReference>
<dbReference type="InterPro" id="IPR011650">
    <property type="entry name" value="Peptidase_M20_dimer"/>
</dbReference>
<dbReference type="CDD" id="cd03886">
    <property type="entry name" value="M20_Acy1"/>
    <property type="match status" value="1"/>
</dbReference>
<dbReference type="NCBIfam" id="TIGR01891">
    <property type="entry name" value="amidohydrolases"/>
    <property type="match status" value="1"/>
</dbReference>
<keyword evidence="3" id="KW-1185">Reference proteome</keyword>
<name>A0ABT1NJA1_9FIRM</name>
<proteinExistence type="predicted"/>
<comment type="caution">
    <text evidence="2">The sequence shown here is derived from an EMBL/GenBank/DDBJ whole genome shotgun (WGS) entry which is preliminary data.</text>
</comment>
<dbReference type="Gene3D" id="3.30.70.360">
    <property type="match status" value="1"/>
</dbReference>
<sequence length="396" mass="43348">MIDIVSEAKKLQPDIVCWRRYLHQIPEVGLELPKTAAYVAERLKEIGIEYKTGVGVSGIVGIIKGEKPGKVIGLRADMDALAIKEEADISFIATNGNMHACGHDTHTAMLLGAAKILHENRDKIHGTIKLIFQPDEEGSHGAKAMIKDGVLENPKMDAVLGLHIGSIFKETGPGQISISYGRAMASFDKFNLKIKGHGCHGAMPNMGIDPVVMAGHVIIALQTIVSREMKPTHPAVVTIGKVHGGTAYNIIPDVVEIEGTFRAIDNEEREMIAKRIEEIAQGVTKAMRGSYEYDITWGAPPVVNDAEFTREFYETAKKVIGEENILEITEPTMGGEDMAYYLSEVPGTFFFLGGANPEKGPVYPHHNSKFIVDEDVFWKGTALLAQGAFDWLENNK</sequence>
<dbReference type="EMBL" id="JAJEKE010000013">
    <property type="protein sequence ID" value="MCQ1530659.1"/>
    <property type="molecule type" value="Genomic_DNA"/>
</dbReference>
<reference evidence="2 3" key="1">
    <citation type="submission" date="2021-10" db="EMBL/GenBank/DDBJ databases">
        <title>Lutispora strain m25 sp. nov., a thermophilic, non-spore-forming bacterium isolated from a lab-scale methanogenic bioreactor digesting anaerobic sludge.</title>
        <authorList>
            <person name="El Houari A."/>
            <person name="Mcdonald J."/>
        </authorList>
    </citation>
    <scope>NUCLEOTIDE SEQUENCE [LARGE SCALE GENOMIC DNA]</scope>
    <source>
        <strain evidence="3">m25</strain>
    </source>
</reference>
<dbReference type="Pfam" id="PF07687">
    <property type="entry name" value="M20_dimer"/>
    <property type="match status" value="1"/>
</dbReference>
<dbReference type="Gene3D" id="3.40.630.10">
    <property type="entry name" value="Zn peptidases"/>
    <property type="match status" value="1"/>
</dbReference>
<organism evidence="2 3">
    <name type="scientific">Lutispora saccharofermentans</name>
    <dbReference type="NCBI Taxonomy" id="3024236"/>
    <lineage>
        <taxon>Bacteria</taxon>
        <taxon>Bacillati</taxon>
        <taxon>Bacillota</taxon>
        <taxon>Clostridia</taxon>
        <taxon>Lutisporales</taxon>
        <taxon>Lutisporaceae</taxon>
        <taxon>Lutispora</taxon>
    </lineage>
</organism>
<accession>A0ABT1NJA1</accession>
<dbReference type="PANTHER" id="PTHR11014">
    <property type="entry name" value="PEPTIDASE M20 FAMILY MEMBER"/>
    <property type="match status" value="1"/>
</dbReference>
<dbReference type="PANTHER" id="PTHR11014:SF63">
    <property type="entry name" value="METALLOPEPTIDASE, PUTATIVE (AFU_ORTHOLOGUE AFUA_6G09600)-RELATED"/>
    <property type="match status" value="1"/>
</dbReference>
<dbReference type="InterPro" id="IPR002933">
    <property type="entry name" value="Peptidase_M20"/>
</dbReference>
<dbReference type="Pfam" id="PF01546">
    <property type="entry name" value="Peptidase_M20"/>
    <property type="match status" value="1"/>
</dbReference>
<dbReference type="InterPro" id="IPR036264">
    <property type="entry name" value="Bact_exopeptidase_dim_dom"/>
</dbReference>
<evidence type="ECO:0000259" key="1">
    <source>
        <dbReference type="Pfam" id="PF07687"/>
    </source>
</evidence>
<feature type="domain" description="Peptidase M20 dimerisation" evidence="1">
    <location>
        <begin position="189"/>
        <end position="281"/>
    </location>
</feature>
<dbReference type="Proteomes" id="UP001651880">
    <property type="component" value="Unassembled WGS sequence"/>
</dbReference>
<protein>
    <submittedName>
        <fullName evidence="2">M20 family metallopeptidase</fullName>
    </submittedName>
</protein>